<feature type="domain" description="DUF1206" evidence="2">
    <location>
        <begin position="113"/>
        <end position="182"/>
    </location>
</feature>
<protein>
    <submittedName>
        <fullName evidence="3">DUF1206 domain-containing protein</fullName>
    </submittedName>
</protein>
<organism evidence="3 4">
    <name type="scientific">Xanthocytophaga agilis</name>
    <dbReference type="NCBI Taxonomy" id="3048010"/>
    <lineage>
        <taxon>Bacteria</taxon>
        <taxon>Pseudomonadati</taxon>
        <taxon>Bacteroidota</taxon>
        <taxon>Cytophagia</taxon>
        <taxon>Cytophagales</taxon>
        <taxon>Rhodocytophagaceae</taxon>
        <taxon>Xanthocytophaga</taxon>
    </lineage>
</organism>
<name>A0AAE3UCQ5_9BACT</name>
<accession>A0AAE3UCQ5</accession>
<proteinExistence type="predicted"/>
<evidence type="ECO:0000256" key="1">
    <source>
        <dbReference type="SAM" id="Phobius"/>
    </source>
</evidence>
<feature type="transmembrane region" description="Helical" evidence="1">
    <location>
        <begin position="113"/>
        <end position="134"/>
    </location>
</feature>
<evidence type="ECO:0000313" key="4">
    <source>
        <dbReference type="Proteomes" id="UP001232063"/>
    </source>
</evidence>
<feature type="transmembrane region" description="Helical" evidence="1">
    <location>
        <begin position="249"/>
        <end position="273"/>
    </location>
</feature>
<evidence type="ECO:0000259" key="2">
    <source>
        <dbReference type="Pfam" id="PF06724"/>
    </source>
</evidence>
<feature type="transmembrane region" description="Helical" evidence="1">
    <location>
        <begin position="27"/>
        <end position="51"/>
    </location>
</feature>
<feature type="transmembrane region" description="Helical" evidence="1">
    <location>
        <begin position="71"/>
        <end position="93"/>
    </location>
</feature>
<feature type="transmembrane region" description="Helical" evidence="1">
    <location>
        <begin position="210"/>
        <end position="229"/>
    </location>
</feature>
<dbReference type="Proteomes" id="UP001232063">
    <property type="component" value="Unassembled WGS sequence"/>
</dbReference>
<feature type="domain" description="DUF1206" evidence="2">
    <location>
        <begin position="30"/>
        <end position="97"/>
    </location>
</feature>
<dbReference type="Pfam" id="PF06724">
    <property type="entry name" value="DUF1206"/>
    <property type="match status" value="3"/>
</dbReference>
<keyword evidence="1" id="KW-1133">Transmembrane helix</keyword>
<keyword evidence="1" id="KW-0472">Membrane</keyword>
<evidence type="ECO:0000313" key="3">
    <source>
        <dbReference type="EMBL" id="MDJ1499561.1"/>
    </source>
</evidence>
<sequence>MFNTKSIGMQSVSGSAMKHTRDIKENLIRAGIATKGVVYCLAGILTTLSAFNLGGEKADTKDSIKFLAGQPYGYILLGLIAIGLLGYSFWRLYQAIKDPESNDRSGKRMITRVGYAISGLFYASLCYYTIRIIINGNTSDSGSSQQGMVAKALEVPAGKWIVMLAAIIFFGKAIHQFYKAYTEKFAKKVKDGALSAKAKEIFRTAGKIGYVARGVVICIISYFLFRAAIEANPQEAGGSGEALSFIENQAPFGSILLVIVALGLVAYGVYMFVKAKYRDLSAV</sequence>
<feature type="transmembrane region" description="Helical" evidence="1">
    <location>
        <begin position="160"/>
        <end position="178"/>
    </location>
</feature>
<gene>
    <name evidence="3" type="ORF">QNI22_02835</name>
</gene>
<dbReference type="EMBL" id="JASJOU010000001">
    <property type="protein sequence ID" value="MDJ1499561.1"/>
    <property type="molecule type" value="Genomic_DNA"/>
</dbReference>
<reference evidence="3" key="1">
    <citation type="submission" date="2023-05" db="EMBL/GenBank/DDBJ databases">
        <authorList>
            <person name="Zhang X."/>
        </authorList>
    </citation>
    <scope>NUCLEOTIDE SEQUENCE</scope>
    <source>
        <strain evidence="3">BD1B2-1</strain>
    </source>
</reference>
<dbReference type="AlphaFoldDB" id="A0AAE3UCQ5"/>
<comment type="caution">
    <text evidence="3">The sequence shown here is derived from an EMBL/GenBank/DDBJ whole genome shotgun (WGS) entry which is preliminary data.</text>
</comment>
<dbReference type="RefSeq" id="WP_314509091.1">
    <property type="nucleotide sequence ID" value="NZ_JASJOU010000001.1"/>
</dbReference>
<feature type="domain" description="DUF1206" evidence="2">
    <location>
        <begin position="208"/>
        <end position="278"/>
    </location>
</feature>
<keyword evidence="4" id="KW-1185">Reference proteome</keyword>
<dbReference type="InterPro" id="IPR009597">
    <property type="entry name" value="DUF1206"/>
</dbReference>
<keyword evidence="1" id="KW-0812">Transmembrane</keyword>